<dbReference type="InterPro" id="IPR020846">
    <property type="entry name" value="MFS_dom"/>
</dbReference>
<feature type="transmembrane region" description="Helical" evidence="6">
    <location>
        <begin position="353"/>
        <end position="377"/>
    </location>
</feature>
<dbReference type="VEuPathDB" id="CryptoDB:Vbra_12639"/>
<dbReference type="InterPro" id="IPR036259">
    <property type="entry name" value="MFS_trans_sf"/>
</dbReference>
<dbReference type="OrthoDB" id="10262656at2759"/>
<evidence type="ECO:0000256" key="1">
    <source>
        <dbReference type="ARBA" id="ARBA00004141"/>
    </source>
</evidence>
<dbReference type="PROSITE" id="PS50850">
    <property type="entry name" value="MFS"/>
    <property type="match status" value="1"/>
</dbReference>
<organism evidence="8 9">
    <name type="scientific">Vitrella brassicaformis (strain CCMP3155)</name>
    <dbReference type="NCBI Taxonomy" id="1169540"/>
    <lineage>
        <taxon>Eukaryota</taxon>
        <taxon>Sar</taxon>
        <taxon>Alveolata</taxon>
        <taxon>Colpodellida</taxon>
        <taxon>Vitrellaceae</taxon>
        <taxon>Vitrella</taxon>
    </lineage>
</organism>
<name>A0A0G4EPS8_VITBC</name>
<feature type="transmembrane region" description="Helical" evidence="6">
    <location>
        <begin position="187"/>
        <end position="208"/>
    </location>
</feature>
<feature type="transmembrane region" description="Helical" evidence="6">
    <location>
        <begin position="415"/>
        <end position="444"/>
    </location>
</feature>
<feature type="transmembrane region" description="Helical" evidence="6">
    <location>
        <begin position="325"/>
        <end position="347"/>
    </location>
</feature>
<feature type="transmembrane region" description="Helical" evidence="6">
    <location>
        <begin position="155"/>
        <end position="181"/>
    </location>
</feature>
<protein>
    <recommendedName>
        <fullName evidence="7">Major facilitator superfamily (MFS) profile domain-containing protein</fullName>
    </recommendedName>
</protein>
<dbReference type="OMA" id="EWYVNIS"/>
<dbReference type="PANTHER" id="PTHR23504:SF15">
    <property type="entry name" value="MAJOR FACILITATOR SUPERFAMILY (MFS) PROFILE DOMAIN-CONTAINING PROTEIN"/>
    <property type="match status" value="1"/>
</dbReference>
<feature type="transmembrane region" description="Helical" evidence="6">
    <location>
        <begin position="123"/>
        <end position="143"/>
    </location>
</feature>
<dbReference type="InterPro" id="IPR011701">
    <property type="entry name" value="MFS"/>
</dbReference>
<comment type="subcellular location">
    <subcellularLocation>
        <location evidence="1">Membrane</location>
        <topology evidence="1">Multi-pass membrane protein</topology>
    </subcellularLocation>
</comment>
<evidence type="ECO:0000256" key="2">
    <source>
        <dbReference type="ARBA" id="ARBA00022448"/>
    </source>
</evidence>
<evidence type="ECO:0000256" key="6">
    <source>
        <dbReference type="SAM" id="Phobius"/>
    </source>
</evidence>
<dbReference type="InParanoid" id="A0A0G4EPS8"/>
<dbReference type="EMBL" id="CDMY01000283">
    <property type="protein sequence ID" value="CEL99571.1"/>
    <property type="molecule type" value="Genomic_DNA"/>
</dbReference>
<evidence type="ECO:0000256" key="5">
    <source>
        <dbReference type="ARBA" id="ARBA00023136"/>
    </source>
</evidence>
<dbReference type="PRINTS" id="PR01035">
    <property type="entry name" value="TCRTETA"/>
</dbReference>
<keyword evidence="5 6" id="KW-0472">Membrane</keyword>
<evidence type="ECO:0000256" key="4">
    <source>
        <dbReference type="ARBA" id="ARBA00022989"/>
    </source>
</evidence>
<feature type="domain" description="Major facilitator superfamily (MFS) profile" evidence="7">
    <location>
        <begin position="31"/>
        <end position="440"/>
    </location>
</feature>
<feature type="transmembrane region" description="Helical" evidence="6">
    <location>
        <begin position="389"/>
        <end position="409"/>
    </location>
</feature>
<keyword evidence="3 6" id="KW-0812">Transmembrane</keyword>
<dbReference type="Gene3D" id="1.20.1250.20">
    <property type="entry name" value="MFS general substrate transporter like domains"/>
    <property type="match status" value="1"/>
</dbReference>
<evidence type="ECO:0000259" key="7">
    <source>
        <dbReference type="PROSITE" id="PS50850"/>
    </source>
</evidence>
<dbReference type="Pfam" id="PF07690">
    <property type="entry name" value="MFS_1"/>
    <property type="match status" value="1"/>
</dbReference>
<dbReference type="GO" id="GO:0016020">
    <property type="term" value="C:membrane"/>
    <property type="evidence" value="ECO:0007669"/>
    <property type="project" value="UniProtKB-SubCell"/>
</dbReference>
<feature type="transmembrane region" description="Helical" evidence="6">
    <location>
        <begin position="32"/>
        <end position="56"/>
    </location>
</feature>
<feature type="transmembrane region" description="Helical" evidence="6">
    <location>
        <begin position="68"/>
        <end position="89"/>
    </location>
</feature>
<dbReference type="SUPFAM" id="SSF103473">
    <property type="entry name" value="MFS general substrate transporter"/>
    <property type="match status" value="1"/>
</dbReference>
<feature type="transmembrane region" description="Helical" evidence="6">
    <location>
        <begin position="98"/>
        <end position="117"/>
    </location>
</feature>
<feature type="transmembrane region" description="Helical" evidence="6">
    <location>
        <begin position="255"/>
        <end position="275"/>
    </location>
</feature>
<keyword evidence="2" id="KW-0813">Transport</keyword>
<dbReference type="PANTHER" id="PTHR23504">
    <property type="entry name" value="MAJOR FACILITATOR SUPERFAMILY DOMAIN-CONTAINING PROTEIN 10"/>
    <property type="match status" value="1"/>
</dbReference>
<evidence type="ECO:0000256" key="3">
    <source>
        <dbReference type="ARBA" id="ARBA00022692"/>
    </source>
</evidence>
<reference evidence="8 9" key="1">
    <citation type="submission" date="2014-11" db="EMBL/GenBank/DDBJ databases">
        <authorList>
            <person name="Zhu J."/>
            <person name="Qi W."/>
            <person name="Song R."/>
        </authorList>
    </citation>
    <scope>NUCLEOTIDE SEQUENCE [LARGE SCALE GENOMIC DNA]</scope>
</reference>
<dbReference type="AlphaFoldDB" id="A0A0G4EPS8"/>
<proteinExistence type="predicted"/>
<evidence type="ECO:0000313" key="8">
    <source>
        <dbReference type="EMBL" id="CEL99571.1"/>
    </source>
</evidence>
<keyword evidence="9" id="KW-1185">Reference proteome</keyword>
<evidence type="ECO:0000313" key="9">
    <source>
        <dbReference type="Proteomes" id="UP000041254"/>
    </source>
</evidence>
<accession>A0A0G4EPS8</accession>
<feature type="transmembrane region" description="Helical" evidence="6">
    <location>
        <begin position="295"/>
        <end position="313"/>
    </location>
</feature>
<dbReference type="GO" id="GO:0022857">
    <property type="term" value="F:transmembrane transporter activity"/>
    <property type="evidence" value="ECO:0007669"/>
    <property type="project" value="InterPro"/>
</dbReference>
<gene>
    <name evidence="8" type="ORF">Vbra_12639</name>
</gene>
<dbReference type="PhylomeDB" id="A0A0G4EPS8"/>
<sequence length="472" mass="48888">MPKVPAGMVDKAGGYAAEGDDDKSDLKRVRGWSVITAGFCLELIGAGLSFPVLPYFALQDLGGKATHLGMMAGFFSLSQAVGAGVFGALSDAIGRKPLILNAFVIAGCGWLLTSLAPSINWLIAARGLAGISGGSIPFMQAITCDMSVATDRASMLALVGASVGLATIIGPAAAALLEAYLGLNRRLILAASGGFGLTAFLIGYWFFVESHPQERRRRQQSLYNNNSNKTLAPYDDAEAAIPLCGGRGAWEGISCVGVSLCCLGKLLTMLCFAVMPATYPALLRDSFGFGDIELGLILFFGGVVGAMTQLCVLTHLMHIAGPHGLVVIGATLLGFGLALEPPLAAALGFQAHLMAVLAFSVGVAILLPGFANLVSLYSTEAHQGWAQGILNSSRACALILGYMCAGVLYDKLGPTWPYLLGGVMALCGGAAAYAAHLLATPVVAIESIEKKSSKGVATVARRVMKAHGLCRC</sequence>
<dbReference type="InterPro" id="IPR001958">
    <property type="entry name" value="Tet-R_TetA/multi-R_MdtG-like"/>
</dbReference>
<dbReference type="Proteomes" id="UP000041254">
    <property type="component" value="Unassembled WGS sequence"/>
</dbReference>
<keyword evidence="4 6" id="KW-1133">Transmembrane helix</keyword>